<sequence>MYDDSEDLTALTLAHFIIGRNLMVLPELNLTECRENSLKKWQRIQVSLQHVGTLVLVKHDSGPILDWKLGRIVKLYPGKDNICRVVDIKTRQGTIRRSVNQICALPANRLFNYRSLESSKREVLLDKCSIANGGLLMQQSQRCHSCGRRQLLTLHCSLSAEPAA</sequence>
<dbReference type="EMBL" id="KB741053">
    <property type="protein sequence ID" value="ENN74468.1"/>
    <property type="molecule type" value="Genomic_DNA"/>
</dbReference>
<evidence type="ECO:0000313" key="1">
    <source>
        <dbReference type="EMBL" id="ENN74468.1"/>
    </source>
</evidence>
<reference evidence="1" key="1">
    <citation type="journal article" date="2013" name="Genome Biol.">
        <title>Draft genome of the mountain pine beetle, Dendroctonus ponderosae Hopkins, a major forest pest.</title>
        <authorList>
            <person name="Keeling C.I."/>
            <person name="Yuen M.M."/>
            <person name="Liao N.Y."/>
            <person name="Docking T.R."/>
            <person name="Chan S.K."/>
            <person name="Taylor G.A."/>
            <person name="Palmquist D.L."/>
            <person name="Jackman S.D."/>
            <person name="Nguyen A."/>
            <person name="Li M."/>
            <person name="Henderson H."/>
            <person name="Janes J.K."/>
            <person name="Zhao Y."/>
            <person name="Pandoh P."/>
            <person name="Moore R."/>
            <person name="Sperling F.A."/>
            <person name="Huber D.P."/>
            <person name="Birol I."/>
            <person name="Jones S.J."/>
            <person name="Bohlmann J."/>
        </authorList>
    </citation>
    <scope>NUCLEOTIDE SEQUENCE</scope>
</reference>
<gene>
    <name evidence="1" type="ORF">YQE_08947</name>
</gene>
<feature type="non-terminal residue" evidence="1">
    <location>
        <position position="1"/>
    </location>
</feature>
<organism evidence="1">
    <name type="scientific">Dendroctonus ponderosae</name>
    <name type="common">Mountain pine beetle</name>
    <dbReference type="NCBI Taxonomy" id="77166"/>
    <lineage>
        <taxon>Eukaryota</taxon>
        <taxon>Metazoa</taxon>
        <taxon>Ecdysozoa</taxon>
        <taxon>Arthropoda</taxon>
        <taxon>Hexapoda</taxon>
        <taxon>Insecta</taxon>
        <taxon>Pterygota</taxon>
        <taxon>Neoptera</taxon>
        <taxon>Endopterygota</taxon>
        <taxon>Coleoptera</taxon>
        <taxon>Polyphaga</taxon>
        <taxon>Cucujiformia</taxon>
        <taxon>Curculionidae</taxon>
        <taxon>Scolytinae</taxon>
        <taxon>Dendroctonus</taxon>
    </lineage>
</organism>
<accession>N6T9Q4</accession>
<dbReference type="Pfam" id="PF18701">
    <property type="entry name" value="DUF5641"/>
    <property type="match status" value="1"/>
</dbReference>
<proteinExistence type="predicted"/>
<dbReference type="AlphaFoldDB" id="N6T9Q4"/>
<name>N6T9Q4_DENPD</name>
<dbReference type="OrthoDB" id="6766792at2759"/>
<protein>
    <submittedName>
        <fullName evidence="1">Uncharacterized protein</fullName>
    </submittedName>
</protein>
<dbReference type="InterPro" id="IPR040676">
    <property type="entry name" value="DUF5641"/>
</dbReference>
<dbReference type="HOGENOM" id="CLU_000526_4_0_1"/>